<evidence type="ECO:0000313" key="3">
    <source>
        <dbReference type="Proteomes" id="UP000696280"/>
    </source>
</evidence>
<keyword evidence="3" id="KW-1185">Reference proteome</keyword>
<dbReference type="EMBL" id="CAJVRL010000052">
    <property type="protein sequence ID" value="CAG8953666.1"/>
    <property type="molecule type" value="Genomic_DNA"/>
</dbReference>
<feature type="region of interest" description="Disordered" evidence="1">
    <location>
        <begin position="1"/>
        <end position="20"/>
    </location>
</feature>
<reference evidence="2" key="1">
    <citation type="submission" date="2021-07" db="EMBL/GenBank/DDBJ databases">
        <authorList>
            <person name="Durling M."/>
        </authorList>
    </citation>
    <scope>NUCLEOTIDE SEQUENCE</scope>
</reference>
<proteinExistence type="predicted"/>
<dbReference type="AlphaFoldDB" id="A0A9N9KU13"/>
<organism evidence="2 3">
    <name type="scientific">Hymenoscyphus fraxineus</name>
    <dbReference type="NCBI Taxonomy" id="746836"/>
    <lineage>
        <taxon>Eukaryota</taxon>
        <taxon>Fungi</taxon>
        <taxon>Dikarya</taxon>
        <taxon>Ascomycota</taxon>
        <taxon>Pezizomycotina</taxon>
        <taxon>Leotiomycetes</taxon>
        <taxon>Helotiales</taxon>
        <taxon>Helotiaceae</taxon>
        <taxon>Hymenoscyphus</taxon>
    </lineage>
</organism>
<evidence type="ECO:0000256" key="1">
    <source>
        <dbReference type="SAM" id="MobiDB-lite"/>
    </source>
</evidence>
<dbReference type="Proteomes" id="UP000696280">
    <property type="component" value="Unassembled WGS sequence"/>
</dbReference>
<dbReference type="OrthoDB" id="10451775at2759"/>
<protein>
    <submittedName>
        <fullName evidence="2">Uncharacterized protein</fullName>
    </submittedName>
</protein>
<gene>
    <name evidence="2" type="ORF">HYFRA_00006555</name>
</gene>
<accession>A0A9N9KU13</accession>
<comment type="caution">
    <text evidence="2">The sequence shown here is derived from an EMBL/GenBank/DDBJ whole genome shotgun (WGS) entry which is preliminary data.</text>
</comment>
<name>A0A9N9KU13_9HELO</name>
<evidence type="ECO:0000313" key="2">
    <source>
        <dbReference type="EMBL" id="CAG8953666.1"/>
    </source>
</evidence>
<sequence length="117" mass="13591">MSTKDSTGPDGRSQASEYPAWKKWVERDGPVTNIESILKDVESLIEGRTRIILPKEYKENQADSSKLFTSPHAHLSPELRKQKDKEDVKAMKEYRDMLKKEIEEPKLQKTCVWVDDE</sequence>